<dbReference type="AlphaFoldDB" id="A0A9X0D4M1"/>
<accession>A0A9X0D4M1</accession>
<name>A0A9X0D4M1_9CNID</name>
<evidence type="ECO:0000256" key="1">
    <source>
        <dbReference type="SAM" id="MobiDB-lite"/>
    </source>
</evidence>
<reference evidence="2" key="1">
    <citation type="submission" date="2023-01" db="EMBL/GenBank/DDBJ databases">
        <title>Genome assembly of the deep-sea coral Lophelia pertusa.</title>
        <authorList>
            <person name="Herrera S."/>
            <person name="Cordes E."/>
        </authorList>
    </citation>
    <scope>NUCLEOTIDE SEQUENCE</scope>
    <source>
        <strain evidence="2">USNM1676648</strain>
        <tissue evidence="2">Polyp</tissue>
    </source>
</reference>
<keyword evidence="3" id="KW-1185">Reference proteome</keyword>
<proteinExistence type="predicted"/>
<evidence type="ECO:0000313" key="2">
    <source>
        <dbReference type="EMBL" id="KAJ7384689.1"/>
    </source>
</evidence>
<gene>
    <name evidence="2" type="primary">SNW1_2</name>
    <name evidence="2" type="ORF">OS493_020270</name>
</gene>
<sequence>MFAHLVKAIDSINRSKLQRDKERDISEKIALGLASAPPSQEAMFDQRLFNQSKGLDSGYGGDDDVYNVYDKAWRKEGSTANAIYRPTKNVDRDVYGDDLEKLVQTNRFQPDKEFAGTDRGQRRDGPVQFEKEKRTLLVWTSFLQRLKRARDH</sequence>
<dbReference type="Proteomes" id="UP001163046">
    <property type="component" value="Unassembled WGS sequence"/>
</dbReference>
<dbReference type="EMBL" id="MU825885">
    <property type="protein sequence ID" value="KAJ7384689.1"/>
    <property type="molecule type" value="Genomic_DNA"/>
</dbReference>
<dbReference type="OrthoDB" id="666364at2759"/>
<evidence type="ECO:0000313" key="3">
    <source>
        <dbReference type="Proteomes" id="UP001163046"/>
    </source>
</evidence>
<dbReference type="GO" id="GO:0005681">
    <property type="term" value="C:spliceosomal complex"/>
    <property type="evidence" value="ECO:0007669"/>
    <property type="project" value="InterPro"/>
</dbReference>
<feature type="region of interest" description="Disordered" evidence="1">
    <location>
        <begin position="108"/>
        <end position="128"/>
    </location>
</feature>
<protein>
    <submittedName>
        <fullName evidence="2">SNW domain-containing protein 1</fullName>
    </submittedName>
</protein>
<dbReference type="PANTHER" id="PTHR12096">
    <property type="entry name" value="NUCLEAR PROTEIN SKIP-RELATED"/>
    <property type="match status" value="1"/>
</dbReference>
<comment type="caution">
    <text evidence="2">The sequence shown here is derived from an EMBL/GenBank/DDBJ whole genome shotgun (WGS) entry which is preliminary data.</text>
</comment>
<feature type="compositionally biased region" description="Basic and acidic residues" evidence="1">
    <location>
        <begin position="109"/>
        <end position="128"/>
    </location>
</feature>
<dbReference type="InterPro" id="IPR017862">
    <property type="entry name" value="SKI-int_prot_SKIP"/>
</dbReference>
<dbReference type="GO" id="GO:0000398">
    <property type="term" value="P:mRNA splicing, via spliceosome"/>
    <property type="evidence" value="ECO:0007669"/>
    <property type="project" value="InterPro"/>
</dbReference>
<organism evidence="2 3">
    <name type="scientific">Desmophyllum pertusum</name>
    <dbReference type="NCBI Taxonomy" id="174260"/>
    <lineage>
        <taxon>Eukaryota</taxon>
        <taxon>Metazoa</taxon>
        <taxon>Cnidaria</taxon>
        <taxon>Anthozoa</taxon>
        <taxon>Hexacorallia</taxon>
        <taxon>Scleractinia</taxon>
        <taxon>Caryophylliina</taxon>
        <taxon>Caryophylliidae</taxon>
        <taxon>Desmophyllum</taxon>
    </lineage>
</organism>